<name>A0ABU5ITY7_9BACI</name>
<evidence type="ECO:0000256" key="1">
    <source>
        <dbReference type="SAM" id="Phobius"/>
    </source>
</evidence>
<proteinExistence type="predicted"/>
<evidence type="ECO:0000313" key="2">
    <source>
        <dbReference type="EMBL" id="MDZ5470599.1"/>
    </source>
</evidence>
<dbReference type="EMBL" id="JAXOFX010000001">
    <property type="protein sequence ID" value="MDZ5470599.1"/>
    <property type="molecule type" value="Genomic_DNA"/>
</dbReference>
<keyword evidence="1" id="KW-0472">Membrane</keyword>
<gene>
    <name evidence="2" type="ORF">SM124_02435</name>
</gene>
<comment type="caution">
    <text evidence="2">The sequence shown here is derived from an EMBL/GenBank/DDBJ whole genome shotgun (WGS) entry which is preliminary data.</text>
</comment>
<feature type="transmembrane region" description="Helical" evidence="1">
    <location>
        <begin position="55"/>
        <end position="77"/>
    </location>
</feature>
<keyword evidence="1" id="KW-0812">Transmembrane</keyword>
<protein>
    <recommendedName>
        <fullName evidence="4">DUF3899 domain-containing protein</fullName>
    </recommendedName>
</protein>
<dbReference type="RefSeq" id="WP_322444897.1">
    <property type="nucleotide sequence ID" value="NZ_JAXOFX010000001.1"/>
</dbReference>
<organism evidence="2 3">
    <name type="scientific">Robertmurraya mangrovi</name>
    <dbReference type="NCBI Taxonomy" id="3098077"/>
    <lineage>
        <taxon>Bacteria</taxon>
        <taxon>Bacillati</taxon>
        <taxon>Bacillota</taxon>
        <taxon>Bacilli</taxon>
        <taxon>Bacillales</taxon>
        <taxon>Bacillaceae</taxon>
        <taxon>Robertmurraya</taxon>
    </lineage>
</organism>
<sequence length="79" mass="8897">MSMYMTILLIISMGILLFSLGYTLSIARAQRAVKGTQDTAIPDKVKDHAYIRNPVFLTYLICFALLALIITFAALTIRW</sequence>
<dbReference type="Proteomes" id="UP001290455">
    <property type="component" value="Unassembled WGS sequence"/>
</dbReference>
<evidence type="ECO:0008006" key="4">
    <source>
        <dbReference type="Google" id="ProtNLM"/>
    </source>
</evidence>
<accession>A0ABU5ITY7</accession>
<keyword evidence="1" id="KW-1133">Transmembrane helix</keyword>
<keyword evidence="3" id="KW-1185">Reference proteome</keyword>
<evidence type="ECO:0000313" key="3">
    <source>
        <dbReference type="Proteomes" id="UP001290455"/>
    </source>
</evidence>
<reference evidence="2 3" key="1">
    <citation type="submission" date="2023-11" db="EMBL/GenBank/DDBJ databases">
        <title>Bacillus jintuensis, isolated from a mudflat on the Beibu Gulf coast.</title>
        <authorList>
            <person name="Li M."/>
        </authorList>
    </citation>
    <scope>NUCLEOTIDE SEQUENCE [LARGE SCALE GENOMIC DNA]</scope>
    <source>
        <strain evidence="2 3">31A1R</strain>
    </source>
</reference>